<feature type="compositionally biased region" description="Acidic residues" evidence="1">
    <location>
        <begin position="609"/>
        <end position="618"/>
    </location>
</feature>
<dbReference type="PANTHER" id="PTHR14383:SF2">
    <property type="entry name" value="DIFFERENTIALLY EXPRESSED IN FDCP 6 HOMOLOG"/>
    <property type="match status" value="1"/>
</dbReference>
<dbReference type="FunFam" id="2.30.29.30:FF:000286">
    <property type="entry name" value="PH-protein kinase domain containing protein"/>
    <property type="match status" value="1"/>
</dbReference>
<dbReference type="AlphaFoldDB" id="A0A553QTL4"/>
<dbReference type="Proteomes" id="UP000316079">
    <property type="component" value="Unassembled WGS sequence"/>
</dbReference>
<evidence type="ECO:0000313" key="3">
    <source>
        <dbReference type="EMBL" id="TRY93136.1"/>
    </source>
</evidence>
<evidence type="ECO:0000313" key="4">
    <source>
        <dbReference type="Proteomes" id="UP000316079"/>
    </source>
</evidence>
<gene>
    <name evidence="3" type="ORF">DNTS_016479</name>
</gene>
<dbReference type="InterPro" id="IPR001849">
    <property type="entry name" value="PH_domain"/>
</dbReference>
<dbReference type="OrthoDB" id="8434295at2759"/>
<feature type="region of interest" description="Disordered" evidence="1">
    <location>
        <begin position="701"/>
        <end position="720"/>
    </location>
</feature>
<dbReference type="STRING" id="623744.A0A553QTL4"/>
<reference evidence="3 4" key="1">
    <citation type="journal article" date="2019" name="Sci. Data">
        <title>Hybrid genome assembly and annotation of Danionella translucida.</title>
        <authorList>
            <person name="Kadobianskyi M."/>
            <person name="Schulze L."/>
            <person name="Schuelke M."/>
            <person name="Judkewitz B."/>
        </authorList>
    </citation>
    <scope>NUCLEOTIDE SEQUENCE [LARGE SCALE GENOMIC DNA]</scope>
    <source>
        <strain evidence="3 4">Bolton</strain>
    </source>
</reference>
<dbReference type="Pfam" id="PF00169">
    <property type="entry name" value="PH"/>
    <property type="match status" value="1"/>
</dbReference>
<dbReference type="Gene3D" id="2.30.29.30">
    <property type="entry name" value="Pleckstrin-homology domain (PH domain)/Phosphotyrosine-binding domain (PTB)"/>
    <property type="match status" value="1"/>
</dbReference>
<feature type="compositionally biased region" description="Low complexity" evidence="1">
    <location>
        <begin position="390"/>
        <end position="400"/>
    </location>
</feature>
<feature type="region of interest" description="Disordered" evidence="1">
    <location>
        <begin position="373"/>
        <end position="417"/>
    </location>
</feature>
<protein>
    <recommendedName>
        <fullName evidence="2">PH domain-containing protein</fullName>
    </recommendedName>
</protein>
<dbReference type="GO" id="GO:0005634">
    <property type="term" value="C:nucleus"/>
    <property type="evidence" value="ECO:0007669"/>
    <property type="project" value="TreeGrafter"/>
</dbReference>
<dbReference type="SUPFAM" id="SSF50729">
    <property type="entry name" value="PH domain-like"/>
    <property type="match status" value="1"/>
</dbReference>
<feature type="domain" description="PH" evidence="2">
    <location>
        <begin position="267"/>
        <end position="363"/>
    </location>
</feature>
<dbReference type="CDD" id="cd13273">
    <property type="entry name" value="PH_SWAP-70"/>
    <property type="match status" value="1"/>
</dbReference>
<dbReference type="Pfam" id="PF25530">
    <property type="entry name" value="EF-hand_SWAP70_N"/>
    <property type="match status" value="1"/>
</dbReference>
<name>A0A553QTL4_9TELE</name>
<keyword evidence="4" id="KW-1185">Reference proteome</keyword>
<dbReference type="InterPro" id="IPR011992">
    <property type="entry name" value="EF-hand-dom_pair"/>
</dbReference>
<evidence type="ECO:0000256" key="1">
    <source>
        <dbReference type="SAM" id="MobiDB-lite"/>
    </source>
</evidence>
<feature type="region of interest" description="Disordered" evidence="1">
    <location>
        <begin position="478"/>
        <end position="509"/>
    </location>
</feature>
<dbReference type="SUPFAM" id="SSF47473">
    <property type="entry name" value="EF-hand"/>
    <property type="match status" value="1"/>
</dbReference>
<proteinExistence type="predicted"/>
<dbReference type="InterPro" id="IPR011993">
    <property type="entry name" value="PH-like_dom_sf"/>
</dbReference>
<dbReference type="GO" id="GO:0005737">
    <property type="term" value="C:cytoplasm"/>
    <property type="evidence" value="ECO:0007669"/>
    <property type="project" value="TreeGrafter"/>
</dbReference>
<accession>A0A553QTL4</accession>
<comment type="caution">
    <text evidence="3">The sequence shown here is derived from an EMBL/GenBank/DDBJ whole genome shotgun (WGS) entry which is preliminary data.</text>
</comment>
<dbReference type="SMART" id="SM00233">
    <property type="entry name" value="PH"/>
    <property type="match status" value="1"/>
</dbReference>
<dbReference type="InterPro" id="IPR057836">
    <property type="entry name" value="EF-hand_SWAP70_N"/>
</dbReference>
<organism evidence="3 4">
    <name type="scientific">Danionella cerebrum</name>
    <dbReference type="NCBI Taxonomy" id="2873325"/>
    <lineage>
        <taxon>Eukaryota</taxon>
        <taxon>Metazoa</taxon>
        <taxon>Chordata</taxon>
        <taxon>Craniata</taxon>
        <taxon>Vertebrata</taxon>
        <taxon>Euteleostomi</taxon>
        <taxon>Actinopterygii</taxon>
        <taxon>Neopterygii</taxon>
        <taxon>Teleostei</taxon>
        <taxon>Ostariophysi</taxon>
        <taxon>Cypriniformes</taxon>
        <taxon>Danionidae</taxon>
        <taxon>Danioninae</taxon>
        <taxon>Danionella</taxon>
    </lineage>
</organism>
<feature type="region of interest" description="Disordered" evidence="1">
    <location>
        <begin position="587"/>
        <end position="622"/>
    </location>
</feature>
<sequence length="720" mass="82382">MAVHCRFPSTLIELERQRGLLDRGAACVGGSLCRGGLSCFCVMDLKSELLKSIWYAFTSLDVEQSGKVSKSQLKVLSHNLYTALNIPHDPVALEEHFKDNNIGPVSNHGYMPYLNKYILAKATEGTFNKEIFDELCWTMTSKKNCKAAIQQGLCSARDCFKLFCLFNLLSEDRYPLVIIQPELPAVHLYCASLNSLEYLLKKICSAMALEWDGTLVEELVSQNAGFQDGLSVWEFLEHLSAGQLLHVESKESFSLAVEEVFLEMYHNILKKGYLLKKGHVRRNWQERWFVLKPGVLTYYAAEDLKEKKGEILLEDSIVVDSVPDREGKRCLFCVKTPAKTFEMSASNLKHRVDWTQAIQTGYRLRAEGKSSLHQELRVSRRKQRETLQRSQSNQSSNSDSGATEAMPPEQQGETESLEQHIESIIQVLLRVGIFSSSRPHYHRGLQQVPVGGWMCMCSCEDEDQQSLMPWFSTKQREVEAKRKEEEKEERQKQQDTQRDLERQLHEAEEEKERIRAALNEMEKEVLQHKTRIRELELTQVKLEEALNAQIHARLEEDRVRQELESQLAEEQRKIAELLLLQKQLETSVGVQEEPQHRDETSVLSQELDQSSEDTEAPVDEASSTTYLSIQAEERCQQSAEREAVNQSTSTQMLKQWKVQLNRLMKPINPADKVEHLPIKLACPRQGQALTSTEFISKVQTVTAHEKGNGYSPSPPDEQEE</sequence>
<evidence type="ECO:0000259" key="2">
    <source>
        <dbReference type="PROSITE" id="PS50003"/>
    </source>
</evidence>
<dbReference type="InterPro" id="IPR057837">
    <property type="entry name" value="PH_SWAP70"/>
</dbReference>
<dbReference type="PROSITE" id="PS50003">
    <property type="entry name" value="PH_DOMAIN"/>
    <property type="match status" value="1"/>
</dbReference>
<dbReference type="PANTHER" id="PTHR14383">
    <property type="entry name" value="SWAP-70 RECOMBINASE"/>
    <property type="match status" value="1"/>
</dbReference>
<dbReference type="EMBL" id="SRMA01025565">
    <property type="protein sequence ID" value="TRY93136.1"/>
    <property type="molecule type" value="Genomic_DNA"/>
</dbReference>